<feature type="compositionally biased region" description="Polar residues" evidence="1">
    <location>
        <begin position="59"/>
        <end position="94"/>
    </location>
</feature>
<feature type="compositionally biased region" description="Polar residues" evidence="1">
    <location>
        <begin position="1"/>
        <end position="12"/>
    </location>
</feature>
<evidence type="ECO:0000313" key="3">
    <source>
        <dbReference type="Proteomes" id="UP001274830"/>
    </source>
</evidence>
<accession>A0AAE0WIV3</accession>
<evidence type="ECO:0000313" key="2">
    <source>
        <dbReference type="EMBL" id="KAK3671291.1"/>
    </source>
</evidence>
<keyword evidence="3" id="KW-1185">Reference proteome</keyword>
<feature type="compositionally biased region" description="Polar residues" evidence="1">
    <location>
        <begin position="160"/>
        <end position="175"/>
    </location>
</feature>
<dbReference type="EMBL" id="JAUTXT010000044">
    <property type="protein sequence ID" value="KAK3671291.1"/>
    <property type="molecule type" value="Genomic_DNA"/>
</dbReference>
<protein>
    <submittedName>
        <fullName evidence="2">Uncharacterized protein</fullName>
    </submittedName>
</protein>
<sequence>MASNDKTGSANANVDALQGQQQSGASGEFHSKVGRDEPMQTSGHKPGVNVGNDTVPEFSAQTLPAGTAPKDSTFQPNPVDTVPPTQQSRDNSSIEGDAEQASALDFPGGATSGSVNTGLGKPVQGQSSSELRHDKSSGTGLDGIKSGAQGKTVDPHLPENANQRALDSDVAQTGRGNIGGAAAQDREPETASGVAAEASKSRN</sequence>
<dbReference type="AlphaFoldDB" id="A0AAE0WIV3"/>
<name>A0AAE0WIV3_9PEZI</name>
<dbReference type="Proteomes" id="UP001274830">
    <property type="component" value="Unassembled WGS sequence"/>
</dbReference>
<feature type="compositionally biased region" description="Basic and acidic residues" evidence="1">
    <location>
        <begin position="29"/>
        <end position="38"/>
    </location>
</feature>
<gene>
    <name evidence="2" type="ORF">LTR78_008751</name>
</gene>
<feature type="compositionally biased region" description="Low complexity" evidence="1">
    <location>
        <begin position="18"/>
        <end position="27"/>
    </location>
</feature>
<comment type="caution">
    <text evidence="2">The sequence shown here is derived from an EMBL/GenBank/DDBJ whole genome shotgun (WGS) entry which is preliminary data.</text>
</comment>
<proteinExistence type="predicted"/>
<feature type="region of interest" description="Disordered" evidence="1">
    <location>
        <begin position="1"/>
        <end position="203"/>
    </location>
</feature>
<evidence type="ECO:0000256" key="1">
    <source>
        <dbReference type="SAM" id="MobiDB-lite"/>
    </source>
</evidence>
<organism evidence="2 3">
    <name type="scientific">Recurvomyces mirabilis</name>
    <dbReference type="NCBI Taxonomy" id="574656"/>
    <lineage>
        <taxon>Eukaryota</taxon>
        <taxon>Fungi</taxon>
        <taxon>Dikarya</taxon>
        <taxon>Ascomycota</taxon>
        <taxon>Pezizomycotina</taxon>
        <taxon>Dothideomycetes</taxon>
        <taxon>Dothideomycetidae</taxon>
        <taxon>Mycosphaerellales</taxon>
        <taxon>Teratosphaeriaceae</taxon>
        <taxon>Recurvomyces</taxon>
    </lineage>
</organism>
<reference evidence="2" key="1">
    <citation type="submission" date="2023-07" db="EMBL/GenBank/DDBJ databases">
        <title>Black Yeasts Isolated from many extreme environments.</title>
        <authorList>
            <person name="Coleine C."/>
            <person name="Stajich J.E."/>
            <person name="Selbmann L."/>
        </authorList>
    </citation>
    <scope>NUCLEOTIDE SEQUENCE</scope>
    <source>
        <strain evidence="2">CCFEE 5485</strain>
    </source>
</reference>